<dbReference type="GO" id="GO:0004601">
    <property type="term" value="F:peroxidase activity"/>
    <property type="evidence" value="ECO:0007669"/>
    <property type="project" value="UniProtKB-KW"/>
</dbReference>
<dbReference type="InterPro" id="IPR044831">
    <property type="entry name" value="Ccp1-like"/>
</dbReference>
<dbReference type="InterPro" id="IPR002207">
    <property type="entry name" value="Peroxidase_I"/>
</dbReference>
<dbReference type="InterPro" id="IPR002016">
    <property type="entry name" value="Haem_peroxidase"/>
</dbReference>
<dbReference type="EMBL" id="MU070177">
    <property type="protein sequence ID" value="KAF5829308.1"/>
    <property type="molecule type" value="Genomic_DNA"/>
</dbReference>
<feature type="region of interest" description="Disordered" evidence="3">
    <location>
        <begin position="1"/>
        <end position="31"/>
    </location>
</feature>
<dbReference type="Proteomes" id="UP000815325">
    <property type="component" value="Unassembled WGS sequence"/>
</dbReference>
<comment type="similarity">
    <text evidence="2">Belongs to the peroxidase family.</text>
</comment>
<evidence type="ECO:0000313" key="6">
    <source>
        <dbReference type="Proteomes" id="UP000815325"/>
    </source>
</evidence>
<organism evidence="5 6">
    <name type="scientific">Dunaliella salina</name>
    <name type="common">Green alga</name>
    <name type="synonym">Protococcus salinus</name>
    <dbReference type="NCBI Taxonomy" id="3046"/>
    <lineage>
        <taxon>Eukaryota</taxon>
        <taxon>Viridiplantae</taxon>
        <taxon>Chlorophyta</taxon>
        <taxon>core chlorophytes</taxon>
        <taxon>Chlorophyceae</taxon>
        <taxon>CS clade</taxon>
        <taxon>Chlamydomonadales</taxon>
        <taxon>Dunaliellaceae</taxon>
        <taxon>Dunaliella</taxon>
    </lineage>
</organism>
<comment type="caution">
    <text evidence="5">The sequence shown here is derived from an EMBL/GenBank/DDBJ whole genome shotgun (WGS) entry which is preliminary data.</text>
</comment>
<evidence type="ECO:0000256" key="1">
    <source>
        <dbReference type="ARBA" id="ARBA00023002"/>
    </source>
</evidence>
<dbReference type="PANTHER" id="PTHR31356">
    <property type="entry name" value="THYLAKOID LUMENAL 29 KDA PROTEIN, CHLOROPLASTIC-RELATED"/>
    <property type="match status" value="1"/>
</dbReference>
<evidence type="ECO:0000313" key="5">
    <source>
        <dbReference type="EMBL" id="KAF5829308.1"/>
    </source>
</evidence>
<dbReference type="InterPro" id="IPR010255">
    <property type="entry name" value="Haem_peroxidase_sf"/>
</dbReference>
<sequence>MSVLMHKQALKGAAGPPAEPRSKPIASRGSRNIVVRAQAQQGKTEAGLGTDRRSVLALGAGGLLASGLVQGPAVATELKYLEVDQLSTFQRSDQQNAFRAKVESILKENLDPADSPVYVRLALHDAGTYDSVTKTGGFDGSIILNAEELSRPENKGLDAAIQKLKDVKAKIDEQVVSPISWADLIYLAGKISTQKQWFVEKVMMLL</sequence>
<dbReference type="Pfam" id="PF00141">
    <property type="entry name" value="peroxidase"/>
    <property type="match status" value="1"/>
</dbReference>
<accession>A0ABQ7G3W7</accession>
<evidence type="ECO:0000259" key="4">
    <source>
        <dbReference type="Pfam" id="PF00141"/>
    </source>
</evidence>
<dbReference type="PRINTS" id="PR00459">
    <property type="entry name" value="ASPEROXIDASE"/>
</dbReference>
<evidence type="ECO:0000256" key="3">
    <source>
        <dbReference type="SAM" id="MobiDB-lite"/>
    </source>
</evidence>
<feature type="domain" description="Plant heme peroxidase family profile" evidence="4">
    <location>
        <begin position="99"/>
        <end position="195"/>
    </location>
</feature>
<name>A0ABQ7G3W7_DUNSA</name>
<protein>
    <submittedName>
        <fullName evidence="5">Heme peroxidase</fullName>
    </submittedName>
</protein>
<keyword evidence="6" id="KW-1185">Reference proteome</keyword>
<evidence type="ECO:0000256" key="2">
    <source>
        <dbReference type="RuleBase" id="RU004241"/>
    </source>
</evidence>
<proteinExistence type="inferred from homology"/>
<dbReference type="PANTHER" id="PTHR31356:SF34">
    <property type="entry name" value="THYLAKOID LUMENAL 29 KDA PROTEIN, CHLOROPLASTIC"/>
    <property type="match status" value="1"/>
</dbReference>
<dbReference type="SUPFAM" id="SSF48113">
    <property type="entry name" value="Heme-dependent peroxidases"/>
    <property type="match status" value="1"/>
</dbReference>
<dbReference type="Gene3D" id="1.10.520.10">
    <property type="match status" value="1"/>
</dbReference>
<keyword evidence="1" id="KW-0560">Oxidoreductase</keyword>
<dbReference type="CDD" id="cd00314">
    <property type="entry name" value="plant_peroxidase_like"/>
    <property type="match status" value="1"/>
</dbReference>
<reference evidence="5" key="1">
    <citation type="submission" date="2017-08" db="EMBL/GenBank/DDBJ databases">
        <authorList>
            <person name="Polle J.E."/>
            <person name="Barry K."/>
            <person name="Cushman J."/>
            <person name="Schmutz J."/>
            <person name="Tran D."/>
            <person name="Hathwaick L.T."/>
            <person name="Yim W.C."/>
            <person name="Jenkins J."/>
            <person name="Mckie-Krisberg Z.M."/>
            <person name="Prochnik S."/>
            <person name="Lindquist E."/>
            <person name="Dockter R.B."/>
            <person name="Adam C."/>
            <person name="Molina H."/>
            <person name="Bunkerborg J."/>
            <person name="Jin E."/>
            <person name="Buchheim M."/>
            <person name="Magnuson J."/>
        </authorList>
    </citation>
    <scope>NUCLEOTIDE SEQUENCE</scope>
    <source>
        <strain evidence="5">CCAP 19/18</strain>
    </source>
</reference>
<keyword evidence="5" id="KW-0575">Peroxidase</keyword>
<gene>
    <name evidence="5" type="ORF">DUNSADRAFT_16276</name>
</gene>